<reference evidence="1" key="1">
    <citation type="submission" date="2022-10" db="EMBL/GenBank/DDBJ databases">
        <title>Culturing micro-colonial fungi from biological soil crusts in the Mojave desert and describing Neophaeococcomyces mojavensis, and introducing the new genera and species Taxawa tesnikishii.</title>
        <authorList>
            <person name="Kurbessoian T."/>
            <person name="Stajich J.E."/>
        </authorList>
    </citation>
    <scope>NUCLEOTIDE SEQUENCE</scope>
    <source>
        <strain evidence="1">JES_112</strain>
    </source>
</reference>
<dbReference type="EMBL" id="JAPDRQ010000083">
    <property type="protein sequence ID" value="KAJ9656131.1"/>
    <property type="molecule type" value="Genomic_DNA"/>
</dbReference>
<sequence>MSSLRNAVARRPHKERSQPQSRQKWGLLEKHKDYSLRAKDYNTKKQKLEILSQKSREKHPDEFAFGMLSSAQGKLGRRGDENRLSHDAVQLLKTQDAGYLRTAAQRNRREIEKVEEEVGLDGIMKERKERSDGRKVVFDQDGEPVKKKRKTESLRQSLDESEADDLNSSFAKPSQKLATRDKHEDAPTAAPAQHKSKKQLEREKDKLAQLKLARKKRQRLEEMRKAKLDLLKKRQKEILAAAGALELQRAKMARVVGGTNKNGVKFKLRERKR</sequence>
<keyword evidence="2" id="KW-1185">Reference proteome</keyword>
<name>A0ACC3A6G9_9EURO</name>
<accession>A0ACC3A6G9</accession>
<organism evidence="1 2">
    <name type="scientific">Neophaeococcomyces mojaviensis</name>
    <dbReference type="NCBI Taxonomy" id="3383035"/>
    <lineage>
        <taxon>Eukaryota</taxon>
        <taxon>Fungi</taxon>
        <taxon>Dikarya</taxon>
        <taxon>Ascomycota</taxon>
        <taxon>Pezizomycotina</taxon>
        <taxon>Eurotiomycetes</taxon>
        <taxon>Chaetothyriomycetidae</taxon>
        <taxon>Chaetothyriales</taxon>
        <taxon>Chaetothyriales incertae sedis</taxon>
        <taxon>Neophaeococcomyces</taxon>
    </lineage>
</organism>
<proteinExistence type="predicted"/>
<gene>
    <name evidence="1" type="ORF">H2198_005187</name>
</gene>
<dbReference type="Proteomes" id="UP001172386">
    <property type="component" value="Unassembled WGS sequence"/>
</dbReference>
<comment type="caution">
    <text evidence="1">The sequence shown here is derived from an EMBL/GenBank/DDBJ whole genome shotgun (WGS) entry which is preliminary data.</text>
</comment>
<evidence type="ECO:0000313" key="1">
    <source>
        <dbReference type="EMBL" id="KAJ9656131.1"/>
    </source>
</evidence>
<protein>
    <submittedName>
        <fullName evidence="1">Uncharacterized protein</fullName>
    </submittedName>
</protein>
<evidence type="ECO:0000313" key="2">
    <source>
        <dbReference type="Proteomes" id="UP001172386"/>
    </source>
</evidence>